<keyword evidence="4" id="KW-0732">Signal</keyword>
<dbReference type="AlphaFoldDB" id="A0A9W9WKA9"/>
<feature type="signal peptide" evidence="4">
    <location>
        <begin position="1"/>
        <end position="22"/>
    </location>
</feature>
<evidence type="ECO:0000313" key="6">
    <source>
        <dbReference type="Proteomes" id="UP001148312"/>
    </source>
</evidence>
<dbReference type="PANTHER" id="PTHR11567:SF142">
    <property type="entry name" value="PHOSPHOGLYCERATE MUTASE-LIKE PROTEIN"/>
    <property type="match status" value="1"/>
</dbReference>
<keyword evidence="3" id="KW-0812">Transmembrane</keyword>
<evidence type="ECO:0000256" key="1">
    <source>
        <dbReference type="ARBA" id="ARBA00005375"/>
    </source>
</evidence>
<dbReference type="RefSeq" id="XP_056785623.1">
    <property type="nucleotide sequence ID" value="XM_056939128.1"/>
</dbReference>
<feature type="chain" id="PRO_5040855106" evidence="4">
    <location>
        <begin position="23"/>
        <end position="478"/>
    </location>
</feature>
<comment type="caution">
    <text evidence="5">The sequence shown here is derived from an EMBL/GenBank/DDBJ whole genome shotgun (WGS) entry which is preliminary data.</text>
</comment>
<proteinExistence type="inferred from homology"/>
<dbReference type="SUPFAM" id="SSF53254">
    <property type="entry name" value="Phosphoglycerate mutase-like"/>
    <property type="match status" value="1"/>
</dbReference>
<name>A0A9W9WKA9_9EURO</name>
<feature type="compositionally biased region" description="Low complexity" evidence="2">
    <location>
        <begin position="403"/>
        <end position="421"/>
    </location>
</feature>
<dbReference type="PANTHER" id="PTHR11567">
    <property type="entry name" value="ACID PHOSPHATASE-RELATED"/>
    <property type="match status" value="1"/>
</dbReference>
<organism evidence="5 6">
    <name type="scientific">Penicillium diatomitis</name>
    <dbReference type="NCBI Taxonomy" id="2819901"/>
    <lineage>
        <taxon>Eukaryota</taxon>
        <taxon>Fungi</taxon>
        <taxon>Dikarya</taxon>
        <taxon>Ascomycota</taxon>
        <taxon>Pezizomycotina</taxon>
        <taxon>Eurotiomycetes</taxon>
        <taxon>Eurotiomycetidae</taxon>
        <taxon>Eurotiales</taxon>
        <taxon>Aspergillaceae</taxon>
        <taxon>Penicillium</taxon>
    </lineage>
</organism>
<reference evidence="5" key="1">
    <citation type="submission" date="2022-12" db="EMBL/GenBank/DDBJ databases">
        <authorList>
            <person name="Petersen C."/>
        </authorList>
    </citation>
    <scope>NUCLEOTIDE SEQUENCE</scope>
    <source>
        <strain evidence="5">IBT 30728</strain>
    </source>
</reference>
<accession>A0A9W9WKA9</accession>
<protein>
    <submittedName>
        <fullName evidence="5">Uncharacterized protein</fullName>
    </submittedName>
</protein>
<evidence type="ECO:0000256" key="2">
    <source>
        <dbReference type="SAM" id="MobiDB-lite"/>
    </source>
</evidence>
<keyword evidence="3" id="KW-0472">Membrane</keyword>
<feature type="region of interest" description="Disordered" evidence="2">
    <location>
        <begin position="403"/>
        <end position="423"/>
    </location>
</feature>
<keyword evidence="6" id="KW-1185">Reference proteome</keyword>
<evidence type="ECO:0000256" key="4">
    <source>
        <dbReference type="SAM" id="SignalP"/>
    </source>
</evidence>
<evidence type="ECO:0000313" key="5">
    <source>
        <dbReference type="EMBL" id="KAJ5466577.1"/>
    </source>
</evidence>
<dbReference type="InterPro" id="IPR000560">
    <property type="entry name" value="His_Pase_clade-2"/>
</dbReference>
<dbReference type="Pfam" id="PF00328">
    <property type="entry name" value="His_Phos_2"/>
    <property type="match status" value="1"/>
</dbReference>
<gene>
    <name evidence="5" type="ORF">N7539_009533</name>
</gene>
<dbReference type="InterPro" id="IPR050645">
    <property type="entry name" value="Histidine_acid_phosphatase"/>
</dbReference>
<dbReference type="EMBL" id="JAPWDQ010000019">
    <property type="protein sequence ID" value="KAJ5466577.1"/>
    <property type="molecule type" value="Genomic_DNA"/>
</dbReference>
<evidence type="ECO:0000256" key="3">
    <source>
        <dbReference type="SAM" id="Phobius"/>
    </source>
</evidence>
<sequence>MRASIQSGLLLAASLSTSVVEAERVLGAYIYARHGDRTAKVLGNTQLTNLGYREVFDAGSFYHDRYVAAGSDKQIEGISPVIVNPAQISASSPADAVLQNSATGFLQGVYPPAGSSANQTLANGTTVDSPLQGYQLIQIAATSSSNSNEGQTWLQGSSECNKATVSSNNYYVSTAYETMLQSTKSFYQSLSPLINSTFSPSLMSFKNAYSIFDYLNVGRIHNSSAEASANQATYDQLLQLANNQQYNLAYNSSDPVRAIAGAVLAGEILSSFNETIASGGKSKLAISFGSYGTFLSFFGLVQLPAASVDFTGLPDYASSMAFELVTNATGTGMPSQDELSVRFMFHNGTLTEGAQPTVWPLFGQTKDLLSWSDFKSGLEKVAVSSDAQWCDLCGNTDGKCASSTTSSAQATATSSPSSSSSHGMSRAVAGVVGAMVTLAVILGLEALFFLVGGFRISKRNKNRAEVITVNDTASVEKK</sequence>
<feature type="transmembrane region" description="Helical" evidence="3">
    <location>
        <begin position="427"/>
        <end position="451"/>
    </location>
</feature>
<dbReference type="InterPro" id="IPR029033">
    <property type="entry name" value="His_PPase_superfam"/>
</dbReference>
<dbReference type="GO" id="GO:0016791">
    <property type="term" value="F:phosphatase activity"/>
    <property type="evidence" value="ECO:0007669"/>
    <property type="project" value="TreeGrafter"/>
</dbReference>
<reference evidence="5" key="2">
    <citation type="journal article" date="2023" name="IMA Fungus">
        <title>Comparative genomic study of the Penicillium genus elucidates a diverse pangenome and 15 lateral gene transfer events.</title>
        <authorList>
            <person name="Petersen C."/>
            <person name="Sorensen T."/>
            <person name="Nielsen M.R."/>
            <person name="Sondergaard T.E."/>
            <person name="Sorensen J.L."/>
            <person name="Fitzpatrick D.A."/>
            <person name="Frisvad J.C."/>
            <person name="Nielsen K.L."/>
        </authorList>
    </citation>
    <scope>NUCLEOTIDE SEQUENCE</scope>
    <source>
        <strain evidence="5">IBT 30728</strain>
    </source>
</reference>
<dbReference type="Gene3D" id="3.40.50.1240">
    <property type="entry name" value="Phosphoglycerate mutase-like"/>
    <property type="match status" value="1"/>
</dbReference>
<dbReference type="GeneID" id="81629378"/>
<comment type="similarity">
    <text evidence="1">Belongs to the histidine acid phosphatase family.</text>
</comment>
<dbReference type="Proteomes" id="UP001148312">
    <property type="component" value="Unassembled WGS sequence"/>
</dbReference>
<keyword evidence="3" id="KW-1133">Transmembrane helix</keyword>